<feature type="region of interest" description="Disordered" evidence="12">
    <location>
        <begin position="1136"/>
        <end position="1156"/>
    </location>
</feature>
<keyword evidence="5" id="KW-0813">Transport</keyword>
<feature type="compositionally biased region" description="Acidic residues" evidence="12">
    <location>
        <begin position="1277"/>
        <end position="1286"/>
    </location>
</feature>
<dbReference type="PANTHER" id="PTHR13190">
    <property type="entry name" value="AUTOPHAGY-RELATED 2, ISOFORM A"/>
    <property type="match status" value="1"/>
</dbReference>
<evidence type="ECO:0000256" key="7">
    <source>
        <dbReference type="ARBA" id="ARBA00023006"/>
    </source>
</evidence>
<evidence type="ECO:0000256" key="5">
    <source>
        <dbReference type="ARBA" id="ARBA00022448"/>
    </source>
</evidence>
<proteinExistence type="inferred from homology"/>
<dbReference type="EMBL" id="JNBS01000911">
    <property type="protein sequence ID" value="OQS03407.1"/>
    <property type="molecule type" value="Genomic_DNA"/>
</dbReference>
<dbReference type="GO" id="GO:0061709">
    <property type="term" value="P:reticulophagy"/>
    <property type="evidence" value="ECO:0007669"/>
    <property type="project" value="TreeGrafter"/>
</dbReference>
<comment type="caution">
    <text evidence="13">The sequence shown here is derived from an EMBL/GenBank/DDBJ whole genome shotgun (WGS) entry which is preliminary data.</text>
</comment>
<dbReference type="GO" id="GO:0034045">
    <property type="term" value="C:phagophore assembly site membrane"/>
    <property type="evidence" value="ECO:0007669"/>
    <property type="project" value="UniProtKB-SubCell"/>
</dbReference>
<feature type="region of interest" description="Disordered" evidence="12">
    <location>
        <begin position="1259"/>
        <end position="1286"/>
    </location>
</feature>
<evidence type="ECO:0000256" key="6">
    <source>
        <dbReference type="ARBA" id="ARBA00022824"/>
    </source>
</evidence>
<name>A0A1V9ZZI2_9STRA</name>
<evidence type="ECO:0000256" key="1">
    <source>
        <dbReference type="ARBA" id="ARBA00004406"/>
    </source>
</evidence>
<evidence type="ECO:0000256" key="9">
    <source>
        <dbReference type="ARBA" id="ARBA00023136"/>
    </source>
</evidence>
<dbReference type="GO" id="GO:0005789">
    <property type="term" value="C:endoplasmic reticulum membrane"/>
    <property type="evidence" value="ECO:0007669"/>
    <property type="project" value="UniProtKB-SubCell"/>
</dbReference>
<feature type="region of interest" description="Disordered" evidence="12">
    <location>
        <begin position="370"/>
        <end position="393"/>
    </location>
</feature>
<dbReference type="Proteomes" id="UP000243217">
    <property type="component" value="Unassembled WGS sequence"/>
</dbReference>
<dbReference type="GO" id="GO:0043495">
    <property type="term" value="F:protein-membrane adaptor activity"/>
    <property type="evidence" value="ECO:0007669"/>
    <property type="project" value="TreeGrafter"/>
</dbReference>
<evidence type="ECO:0000256" key="11">
    <source>
        <dbReference type="ARBA" id="ARBA00024615"/>
    </source>
</evidence>
<dbReference type="STRING" id="74557.A0A1V9ZZI2"/>
<keyword evidence="14" id="KW-1185">Reference proteome</keyword>
<protein>
    <recommendedName>
        <fullName evidence="4">Autophagy-related protein 2</fullName>
    </recommendedName>
</protein>
<keyword evidence="7" id="KW-0072">Autophagy</keyword>
<feature type="compositionally biased region" description="Pro residues" evidence="12">
    <location>
        <begin position="1144"/>
        <end position="1153"/>
    </location>
</feature>
<comment type="subcellular location">
    <subcellularLocation>
        <location evidence="1">Endoplasmic reticulum membrane</location>
        <topology evidence="1">Peripheral membrane protein</topology>
    </subcellularLocation>
    <subcellularLocation>
        <location evidence="2">Preautophagosomal structure membrane</location>
        <topology evidence="2">Peripheral membrane protein</topology>
    </subcellularLocation>
</comment>
<keyword evidence="6" id="KW-0256">Endoplasmic reticulum</keyword>
<reference evidence="13 14" key="1">
    <citation type="journal article" date="2014" name="Genome Biol. Evol.">
        <title>The secreted proteins of Achlya hypogyna and Thraustotheca clavata identify the ancestral oomycete secretome and reveal gene acquisitions by horizontal gene transfer.</title>
        <authorList>
            <person name="Misner I."/>
            <person name="Blouin N."/>
            <person name="Leonard G."/>
            <person name="Richards T.A."/>
            <person name="Lane C.E."/>
        </authorList>
    </citation>
    <scope>NUCLEOTIDE SEQUENCE [LARGE SCALE GENOMIC DNA]</scope>
    <source>
        <strain evidence="13 14">ATCC 34112</strain>
    </source>
</reference>
<dbReference type="GO" id="GO:0000045">
    <property type="term" value="P:autophagosome assembly"/>
    <property type="evidence" value="ECO:0007669"/>
    <property type="project" value="TreeGrafter"/>
</dbReference>
<feature type="region of interest" description="Disordered" evidence="12">
    <location>
        <begin position="1339"/>
        <end position="1361"/>
    </location>
</feature>
<organism evidence="13 14">
    <name type="scientific">Thraustotheca clavata</name>
    <dbReference type="NCBI Taxonomy" id="74557"/>
    <lineage>
        <taxon>Eukaryota</taxon>
        <taxon>Sar</taxon>
        <taxon>Stramenopiles</taxon>
        <taxon>Oomycota</taxon>
        <taxon>Saprolegniomycetes</taxon>
        <taxon>Saprolegniales</taxon>
        <taxon>Achlyaceae</taxon>
        <taxon>Thraustotheca</taxon>
    </lineage>
</organism>
<evidence type="ECO:0000313" key="13">
    <source>
        <dbReference type="EMBL" id="OQS03407.1"/>
    </source>
</evidence>
<dbReference type="OrthoDB" id="18982at2759"/>
<evidence type="ECO:0000256" key="2">
    <source>
        <dbReference type="ARBA" id="ARBA00004623"/>
    </source>
</evidence>
<comment type="similarity">
    <text evidence="3">Belongs to the ATG2 family.</text>
</comment>
<dbReference type="Pfam" id="PF13329">
    <property type="entry name" value="ATG2_CAD"/>
    <property type="match status" value="2"/>
</dbReference>
<evidence type="ECO:0000313" key="14">
    <source>
        <dbReference type="Proteomes" id="UP000243217"/>
    </source>
</evidence>
<sequence>MLWQRLTEPALKRLYKFVLKRVLGSFLLHELDVNQLQVHLGQGSLHLVELELNTQVLNAQLAGLPFQVKRGFLGSVRVQVSYANLANEGCVVEIEDIDLVLEPAKLFTQVPTAPATEESSPNTSPKNEYDVDQVSQEGLDFVATWIERVTSKIKITLANVCISIEDPEHCPCALMLRIQWLEISDETPMDTGSIAASTAAVFGVLHKNIRIKGWQLELVHLHRDSMENEWSDNETNDVKQFTVVPIIVSSPENPTFIQFKQAQYPAMGFPDLDLDIFIHSLQIVIQPSQLLQLQQLIQTFTQEKMTMNPMPPQASMYHSICDQAPTWLQDTSEEVGNEGGAFTLSLTEFKRIEKLLHQYQVAHQELRQSALIARDRQSTSPPTPTKLRPMRHISSAESVDSVGLSDLDDDDFQDCTTSLSLMASSMYMSAVPPPTSSLPTTPVIDPPSSSTNNKVLTKCKVHIAHVELALVYEDIIDDELPSANGNHQLPNVTPYERLVLTLQDTVVQVAVMTQWTSCSLAIPSFTLDELICPRLSLDAMDNGQLLSSRIVQFHGNEKDIVVYLKLEDNATTVTVHGQPLQFEYDMYMLQRLQTFFSVLDALSQSSPPSKANSSPVPLTLEVNFPSIRVHVRFPLIPSDPIRFGPSSNRGNCEDILILELEKVKITMSGLVCDHVAIHLQYPPDGDQRSLHRTTETICHSSTMAQGVSIQFNLQNPTQEQLQTAYDCKANLRDTFASDASLEKGHVGSQDGSEPGLQAQALQTVAIAASQYHVIVTVPSAVITLKKAAYDRLMILTEALLSINPVDITGLARLTSLRPCFMSMDIFLQEGELVLNSNDAQAESYRLTFDHAHVFQVTQWLGSLTSRMHLSVHNLSLFHGNVPILYKTCWGVPKPSPILLCLMETTEIAEDMRDISLQLHFSHVTWRYDMSSNWLSDVLAILLTEYPQAIVPLDTPMMDTSAIDRNQTPVPLAVPVKTVFTKLMLQCYQGVIDYAPPNIEARALLILGTTSLSSNLVTNAQVQGYKVSVSELSLFCHPQRASADEGGVYYLEDQWLRNQLARTDGSMQETVEHLGFLHVATLDMVDLFVRVSDAVGETQLQLELCLGVIQLKVCFDSFETLLLVTSTWWEEFASQATPEVEEKAPPPPLVPIPLSPTGERTPLNIMEQIDLNMFNKPTNASDTEARLLHHQVKEAKKPAPANFVKPLIIDDFFTAEKKNESNDNPWFTSHSPRASLHASAALATSPVLQEASARWIPKEESVEIKHPSSPTVASSFEAVEDSGEEDDRTVYDANTTLNDLMTMNLSINETEEVELELNLDGDMRQELDRLLHADTQDADAMTEDEEMSPKSSSPDDVKSPLASPTFNENTARWYTEESNTPPAIYTHHIEIPISGTAAALSFGEKELSWAHQTISKESTKAIPTPILIKSILLRDFNVQMRLFGGFDWASSSTPPKPVMDPPVPKETQPAKNTIRLLDALLDNYVDDAQTTKKKKLRGARPSTNRKTEEMLELSLSNIKLRLDLYEENMEQPLASNTVLHVGDIEVLDYISTSQIRKLLCYWKSDTLHPRETGTPVYHLHLMTLRPDALHDHIASSSTEEHRVKIKLLPLRINLDQDVLDFLKHFAPKSSTPVPPPAPVEAPTALQPPTLVLNEQNATPSSSDWFFQSVDIRAFKIKIDYRPQRVDYEALRAGDYIEVINLFVLEGMELTLRHIKLSGVNGWDALLQQTMVRWVEDISRHQIHKCLASVVPMRSITNIGAGAADLILLPMAQYGKDRRVVRGLRKGAKSFLKSVTIETLNTASRVARGTKALLEHADEVIHESQKRKKHSFNNRKGNTHARYLMSQPATASEGLSQAYASMSRELHVVAKTIVAVPLLEYQRTGSHGYVKSVIRAVPVAVLRPMIGATEAMSRAFIGVRNAVDPEIKEDMENKFKDMGN</sequence>
<dbReference type="GO" id="GO:0006869">
    <property type="term" value="P:lipid transport"/>
    <property type="evidence" value="ECO:0007669"/>
    <property type="project" value="UniProtKB-KW"/>
</dbReference>
<keyword evidence="8" id="KW-0445">Lipid transport</keyword>
<evidence type="ECO:0000256" key="10">
    <source>
        <dbReference type="ARBA" id="ARBA00024479"/>
    </source>
</evidence>
<accession>A0A1V9ZZI2</accession>
<dbReference type="InterPro" id="IPR026849">
    <property type="entry name" value="ATG2"/>
</dbReference>
<comment type="catalytic activity">
    <reaction evidence="11">
        <text>a 1,2-diacyl-sn-glycero-3-phosphoethanolamine(in) = a 1,2-diacyl-sn-glycero-3-phosphoethanolamine(out)</text>
        <dbReference type="Rhea" id="RHEA:38895"/>
        <dbReference type="ChEBI" id="CHEBI:64612"/>
    </reaction>
</comment>
<dbReference type="GO" id="GO:0000422">
    <property type="term" value="P:autophagy of mitochondrion"/>
    <property type="evidence" value="ECO:0007669"/>
    <property type="project" value="TreeGrafter"/>
</dbReference>
<dbReference type="GO" id="GO:0061908">
    <property type="term" value="C:phagophore"/>
    <property type="evidence" value="ECO:0007669"/>
    <property type="project" value="TreeGrafter"/>
</dbReference>
<evidence type="ECO:0000256" key="3">
    <source>
        <dbReference type="ARBA" id="ARBA00009714"/>
    </source>
</evidence>
<dbReference type="GO" id="GO:0032266">
    <property type="term" value="F:phosphatidylinositol-3-phosphate binding"/>
    <property type="evidence" value="ECO:0007669"/>
    <property type="project" value="TreeGrafter"/>
</dbReference>
<comment type="catalytic activity">
    <reaction evidence="10">
        <text>a 1,2-diacyl-sn-glycero-3-phospho-L-serine(in) = a 1,2-diacyl-sn-glycero-3-phospho-L-serine(out)</text>
        <dbReference type="Rhea" id="RHEA:38663"/>
        <dbReference type="ChEBI" id="CHEBI:57262"/>
    </reaction>
</comment>
<dbReference type="PANTHER" id="PTHR13190:SF1">
    <property type="entry name" value="AUTOPHAGY-RELATED 2, ISOFORM A"/>
    <property type="match status" value="1"/>
</dbReference>
<evidence type="ECO:0000256" key="8">
    <source>
        <dbReference type="ARBA" id="ARBA00023055"/>
    </source>
</evidence>
<evidence type="ECO:0000256" key="4">
    <source>
        <dbReference type="ARBA" id="ARBA00018070"/>
    </source>
</evidence>
<gene>
    <name evidence="13" type="ORF">THRCLA_04294</name>
</gene>
<dbReference type="GO" id="GO:0034727">
    <property type="term" value="P:piecemeal microautophagy of the nucleus"/>
    <property type="evidence" value="ECO:0007669"/>
    <property type="project" value="TreeGrafter"/>
</dbReference>
<evidence type="ECO:0000256" key="12">
    <source>
        <dbReference type="SAM" id="MobiDB-lite"/>
    </source>
</evidence>
<dbReference type="GO" id="GO:0061723">
    <property type="term" value="P:glycophagy"/>
    <property type="evidence" value="ECO:0007669"/>
    <property type="project" value="TreeGrafter"/>
</dbReference>
<keyword evidence="9" id="KW-0472">Membrane</keyword>